<sequence length="349" mass="39373">MSTTITPQPSFYGDYEKNPAKSWFATLQASDKVLWTTFLAAFKIRRPPPVQVVLTVAQKKDRIKALALQEEEIGIMIEEDRGREWGHVKWAKKVTRMAQGFNDAQCHLLDVVLENTPKVLHDFLSDNYTTWTEFEMDVARISASQLLRAKQRLVTERKLREDVDKLQNQTTSSRKTTSPTTQVPYSAPPAYRYGQRYSRQPAATPQPQTIVPSQAPQISLFPVLPQTPQITNLFTSAVPATRGNLFYGYRGYLQMPTRRGGSPAERLRTAAQYTTIPHHPNSEAGRQAYAQQVQEWHTQHGSNAIPNSQRPYPLKPGTSPIGSRECFSCGMATTPSHQSYKCPNEVVPI</sequence>
<protein>
    <recommendedName>
        <fullName evidence="4">CCHC-type domain-containing protein</fullName>
    </recommendedName>
</protein>
<evidence type="ECO:0000313" key="2">
    <source>
        <dbReference type="EMBL" id="KAG1802187.1"/>
    </source>
</evidence>
<dbReference type="GeneID" id="64599588"/>
<evidence type="ECO:0008006" key="4">
    <source>
        <dbReference type="Google" id="ProtNLM"/>
    </source>
</evidence>
<comment type="caution">
    <text evidence="2">The sequence shown here is derived from an EMBL/GenBank/DDBJ whole genome shotgun (WGS) entry which is preliminary data.</text>
</comment>
<reference evidence="2" key="1">
    <citation type="journal article" date="2020" name="New Phytol.">
        <title>Comparative genomics reveals dynamic genome evolution in host specialist ectomycorrhizal fungi.</title>
        <authorList>
            <person name="Lofgren L.A."/>
            <person name="Nguyen N.H."/>
            <person name="Vilgalys R."/>
            <person name="Ruytinx J."/>
            <person name="Liao H.L."/>
            <person name="Branco S."/>
            <person name="Kuo A."/>
            <person name="LaButti K."/>
            <person name="Lipzen A."/>
            <person name="Andreopoulos W."/>
            <person name="Pangilinan J."/>
            <person name="Riley R."/>
            <person name="Hundley H."/>
            <person name="Na H."/>
            <person name="Barry K."/>
            <person name="Grigoriev I.V."/>
            <person name="Stajich J.E."/>
            <person name="Kennedy P.G."/>
        </authorList>
    </citation>
    <scope>NUCLEOTIDE SEQUENCE</scope>
    <source>
        <strain evidence="2">S12</strain>
    </source>
</reference>
<proteinExistence type="predicted"/>
<dbReference type="OrthoDB" id="2687684at2759"/>
<accession>A0A9P7DSY2</accession>
<feature type="compositionally biased region" description="Low complexity" evidence="1">
    <location>
        <begin position="170"/>
        <end position="181"/>
    </location>
</feature>
<keyword evidence="3" id="KW-1185">Reference proteome</keyword>
<feature type="region of interest" description="Disordered" evidence="1">
    <location>
        <begin position="164"/>
        <end position="188"/>
    </location>
</feature>
<dbReference type="RefSeq" id="XP_041165379.1">
    <property type="nucleotide sequence ID" value="XM_041305824.1"/>
</dbReference>
<gene>
    <name evidence="2" type="ORF">HD556DRAFT_1438235</name>
</gene>
<organism evidence="2 3">
    <name type="scientific">Suillus plorans</name>
    <dbReference type="NCBI Taxonomy" id="116603"/>
    <lineage>
        <taxon>Eukaryota</taxon>
        <taxon>Fungi</taxon>
        <taxon>Dikarya</taxon>
        <taxon>Basidiomycota</taxon>
        <taxon>Agaricomycotina</taxon>
        <taxon>Agaricomycetes</taxon>
        <taxon>Agaricomycetidae</taxon>
        <taxon>Boletales</taxon>
        <taxon>Suillineae</taxon>
        <taxon>Suillaceae</taxon>
        <taxon>Suillus</taxon>
    </lineage>
</organism>
<dbReference type="EMBL" id="JABBWE010000006">
    <property type="protein sequence ID" value="KAG1802187.1"/>
    <property type="molecule type" value="Genomic_DNA"/>
</dbReference>
<evidence type="ECO:0000256" key="1">
    <source>
        <dbReference type="SAM" id="MobiDB-lite"/>
    </source>
</evidence>
<dbReference type="AlphaFoldDB" id="A0A9P7DSY2"/>
<evidence type="ECO:0000313" key="3">
    <source>
        <dbReference type="Proteomes" id="UP000719766"/>
    </source>
</evidence>
<name>A0A9P7DSY2_9AGAM</name>
<dbReference type="Proteomes" id="UP000719766">
    <property type="component" value="Unassembled WGS sequence"/>
</dbReference>